<protein>
    <recommendedName>
        <fullName evidence="5">TM2 domain-containing protein</fullName>
    </recommendedName>
</protein>
<organism evidence="6 7">
    <name type="scientific">Staphylococcus piscifermentans</name>
    <dbReference type="NCBI Taxonomy" id="70258"/>
    <lineage>
        <taxon>Bacteria</taxon>
        <taxon>Bacillati</taxon>
        <taxon>Bacillota</taxon>
        <taxon>Bacilli</taxon>
        <taxon>Bacillales</taxon>
        <taxon>Staphylococcaceae</taxon>
        <taxon>Staphylococcus</taxon>
    </lineage>
</organism>
<dbReference type="EMBL" id="BKAR01000025">
    <property type="protein sequence ID" value="GEP85281.1"/>
    <property type="molecule type" value="Genomic_DNA"/>
</dbReference>
<evidence type="ECO:0000256" key="3">
    <source>
        <dbReference type="ARBA" id="ARBA00022989"/>
    </source>
</evidence>
<dbReference type="GO" id="GO:0016020">
    <property type="term" value="C:membrane"/>
    <property type="evidence" value="ECO:0007669"/>
    <property type="project" value="UniProtKB-SubCell"/>
</dbReference>
<sequence length="69" mass="7583">MEVNKVIYIALAIFLGGFGIHKFYAGQTGLGILFLLFCWTGIPHVIAVISAIFTILFKPADKNGNITFH</sequence>
<comment type="caution">
    <text evidence="6">The sequence shown here is derived from an EMBL/GenBank/DDBJ whole genome shotgun (WGS) entry which is preliminary data.</text>
</comment>
<proteinExistence type="predicted"/>
<evidence type="ECO:0000256" key="2">
    <source>
        <dbReference type="ARBA" id="ARBA00022692"/>
    </source>
</evidence>
<feature type="domain" description="TM2" evidence="5">
    <location>
        <begin position="1"/>
        <end position="52"/>
    </location>
</feature>
<dbReference type="Pfam" id="PF05154">
    <property type="entry name" value="TM2"/>
    <property type="match status" value="1"/>
</dbReference>
<keyword evidence="4" id="KW-0472">Membrane</keyword>
<dbReference type="OrthoDB" id="9816361at2"/>
<keyword evidence="2" id="KW-0812">Transmembrane</keyword>
<reference evidence="6 7" key="1">
    <citation type="submission" date="2019-07" db="EMBL/GenBank/DDBJ databases">
        <title>Whole genome shotgun sequence of Staphylococcus piscifermentans NBRC 109625.</title>
        <authorList>
            <person name="Hosoyama A."/>
            <person name="Uohara A."/>
            <person name="Ohji S."/>
            <person name="Ichikawa N."/>
        </authorList>
    </citation>
    <scope>NUCLEOTIDE SEQUENCE [LARGE SCALE GENOMIC DNA]</scope>
    <source>
        <strain evidence="6 7">NBRC 109625</strain>
    </source>
</reference>
<name>A0A239U997_9STAP</name>
<dbReference type="AlphaFoldDB" id="A0A239U997"/>
<evidence type="ECO:0000313" key="6">
    <source>
        <dbReference type="EMBL" id="GEP85281.1"/>
    </source>
</evidence>
<keyword evidence="3" id="KW-1133">Transmembrane helix</keyword>
<comment type="subcellular location">
    <subcellularLocation>
        <location evidence="1">Membrane</location>
        <topology evidence="1">Multi-pass membrane protein</topology>
    </subcellularLocation>
</comment>
<evidence type="ECO:0000256" key="1">
    <source>
        <dbReference type="ARBA" id="ARBA00004141"/>
    </source>
</evidence>
<dbReference type="InterPro" id="IPR007829">
    <property type="entry name" value="TM2"/>
</dbReference>
<keyword evidence="7" id="KW-1185">Reference proteome</keyword>
<evidence type="ECO:0000259" key="5">
    <source>
        <dbReference type="Pfam" id="PF05154"/>
    </source>
</evidence>
<dbReference type="Proteomes" id="UP000321736">
    <property type="component" value="Unassembled WGS sequence"/>
</dbReference>
<gene>
    <name evidence="6" type="ORF">SPI02_18660</name>
</gene>
<evidence type="ECO:0000313" key="7">
    <source>
        <dbReference type="Proteomes" id="UP000321736"/>
    </source>
</evidence>
<evidence type="ECO:0000256" key="4">
    <source>
        <dbReference type="ARBA" id="ARBA00023136"/>
    </source>
</evidence>
<dbReference type="RefSeq" id="WP_095106134.1">
    <property type="nucleotide sequence ID" value="NZ_BKAR01000025.1"/>
</dbReference>
<accession>A0A239U997</accession>